<keyword evidence="2 11" id="KW-0547">Nucleotide-binding</keyword>
<evidence type="ECO:0000259" key="12">
    <source>
        <dbReference type="PROSITE" id="PS51198"/>
    </source>
</evidence>
<dbReference type="InterPro" id="IPR013986">
    <property type="entry name" value="DExx_box_DNA_helicase_dom_sf"/>
</dbReference>
<evidence type="ECO:0000256" key="4">
    <source>
        <dbReference type="ARBA" id="ARBA00022806"/>
    </source>
</evidence>
<evidence type="ECO:0000256" key="10">
    <source>
        <dbReference type="ARBA" id="ARBA00048988"/>
    </source>
</evidence>
<dbReference type="KEGG" id="carl:PXC00_04160"/>
<reference evidence="14 15" key="2">
    <citation type="submission" date="2024-06" db="EMBL/GenBank/DDBJ databases">
        <title>Caproicibacterium argilliputei sp. nov, a novel caproic acid producing anaerobic bacterium isolated from pit mud.</title>
        <authorList>
            <person name="Xia S."/>
        </authorList>
    </citation>
    <scope>NUCLEOTIDE SEQUENCE [LARGE SCALE GENOMIC DNA]</scope>
    <source>
        <strain evidence="14 15">ZCY20-5</strain>
    </source>
</reference>
<evidence type="ECO:0000313" key="14">
    <source>
        <dbReference type="EMBL" id="WOC33081.1"/>
    </source>
</evidence>
<dbReference type="Proteomes" id="UP001300604">
    <property type="component" value="Chromosome"/>
</dbReference>
<dbReference type="PROSITE" id="PS51198">
    <property type="entry name" value="UVRD_HELICASE_ATP_BIND"/>
    <property type="match status" value="1"/>
</dbReference>
<gene>
    <name evidence="14" type="ORF">PXC00_04160</name>
</gene>
<dbReference type="Gene3D" id="1.10.10.160">
    <property type="match status" value="1"/>
</dbReference>
<organism evidence="14 15">
    <name type="scientific">Caproicibacterium argilliputei</name>
    <dbReference type="NCBI Taxonomy" id="3030016"/>
    <lineage>
        <taxon>Bacteria</taxon>
        <taxon>Bacillati</taxon>
        <taxon>Bacillota</taxon>
        <taxon>Clostridia</taxon>
        <taxon>Eubacteriales</taxon>
        <taxon>Oscillospiraceae</taxon>
        <taxon>Caproicibacterium</taxon>
    </lineage>
</organism>
<dbReference type="PANTHER" id="PTHR11070:SF2">
    <property type="entry name" value="ATP-DEPENDENT DNA HELICASE SRS2"/>
    <property type="match status" value="1"/>
</dbReference>
<dbReference type="AlphaFoldDB" id="A0AA97DCR4"/>
<dbReference type="PANTHER" id="PTHR11070">
    <property type="entry name" value="UVRD / RECB / PCRA DNA HELICASE FAMILY MEMBER"/>
    <property type="match status" value="1"/>
</dbReference>
<comment type="catalytic activity">
    <reaction evidence="8">
        <text>Couples ATP hydrolysis with the unwinding of duplex DNA by translocating in the 3'-5' direction.</text>
        <dbReference type="EC" id="5.6.2.4"/>
    </reaction>
</comment>
<dbReference type="Pfam" id="PF00580">
    <property type="entry name" value="UvrD-helicase"/>
    <property type="match status" value="2"/>
</dbReference>
<dbReference type="EC" id="5.6.2.4" evidence="9"/>
<evidence type="ECO:0000256" key="6">
    <source>
        <dbReference type="ARBA" id="ARBA00023125"/>
    </source>
</evidence>
<keyword evidence="5 11" id="KW-0067">ATP-binding</keyword>
<reference evidence="15" key="1">
    <citation type="submission" date="2024-06" db="EMBL/GenBank/DDBJ databases">
        <title>Caproicibacterium argilliputei sp. nov, a novel caproic acid producing anaerobic bacterium isolated from pit mud.</title>
        <authorList>
            <person name="Zeng C."/>
        </authorList>
    </citation>
    <scope>NUCLEOTIDE SEQUENCE [LARGE SCALE GENOMIC DNA]</scope>
    <source>
        <strain evidence="15">ZCY20-5</strain>
    </source>
</reference>
<dbReference type="Pfam" id="PF13361">
    <property type="entry name" value="UvrD_C"/>
    <property type="match status" value="1"/>
</dbReference>
<dbReference type="CDD" id="cd18807">
    <property type="entry name" value="SF1_C_UvrD"/>
    <property type="match status" value="1"/>
</dbReference>
<evidence type="ECO:0000259" key="13">
    <source>
        <dbReference type="PROSITE" id="PS51217"/>
    </source>
</evidence>
<dbReference type="SUPFAM" id="SSF52540">
    <property type="entry name" value="P-loop containing nucleoside triphosphate hydrolases"/>
    <property type="match status" value="1"/>
</dbReference>
<keyword evidence="7" id="KW-0413">Isomerase</keyword>
<protein>
    <recommendedName>
        <fullName evidence="9">DNA 3'-5' helicase</fullName>
        <ecNumber evidence="9">5.6.2.4</ecNumber>
    </recommendedName>
</protein>
<keyword evidence="4 11" id="KW-0347">Helicase</keyword>
<dbReference type="InterPro" id="IPR000212">
    <property type="entry name" value="DNA_helicase_UvrD/REP"/>
</dbReference>
<evidence type="ECO:0000256" key="3">
    <source>
        <dbReference type="ARBA" id="ARBA00022801"/>
    </source>
</evidence>
<keyword evidence="6" id="KW-0238">DNA-binding</keyword>
<sequence>MNERQREAVFSVNGPLLVLAGAGSGKTTVLVNRIANIIRYGSAYTDGTAELNNTDMQAAQAFLEGGAPLPDSVQQHMAVTPCAPWQILAITFTNKAAGELKQRLVNLLGNSGNDVWASTFHSTCARMLRKYGDRLGYSTHFTIYDTDDSKRLMKGCLKELDVDEKFLACRAVLSEISHAKDSLTDAKAYAQAAGTDNRLVTIAKAYQMYQQRLMEADAMDFDDLIFNTVRLLEQNSDVLAYYQRKFRYIMVDEYQDTNHAQYVLVKLLAQKSQNLCVVGDDDQSIYKFRGATIENIMSFEKTFPHAKVIRLEQNYRSTKTILDAANAVISNNTERKGKTLWTQNPQGEKIQTHTALNEQDEADFIGKQILEGVGKGRKFSDYAILYRMNTQSSALEKNFVKSGIPYRIIGGLRFYERKEIRDLIAYLSVINNPSDEVRLRRIINQPKRSIGDKTLAVASEIAGQIGESVFYVIAHADEFEPLKRTAPKLLQFAEIMQGFMEINENEDRSVKELYDEILSKTGYIASLGNAQSDEVKDRVANLTQLGTNIQQYEEENDEAASLDGFLEEVALMTDIDNYDGDADTVVMMTMHSAKGLEFPVVFLPGFEDGIFPGVQAIYDPVQIEEERRLAYVAITRAREELCVTNAQSRTLFGSTNRNRPSRFLEEIPEELTEHTAARSWKQPKPGVALPVSAKEVRAAAMESALHFGAPESVQAQKAPNFKPGDAVLHRAFGKGMVLSATPMGNDTLLEIAFDSKGTKKIMANFAHLKRA</sequence>
<dbReference type="PROSITE" id="PS51217">
    <property type="entry name" value="UVRD_HELICASE_CTER"/>
    <property type="match status" value="1"/>
</dbReference>
<proteinExistence type="inferred from homology"/>
<feature type="binding site" evidence="11">
    <location>
        <begin position="20"/>
        <end position="27"/>
    </location>
    <ligand>
        <name>ATP</name>
        <dbReference type="ChEBI" id="CHEBI:30616"/>
    </ligand>
</feature>
<feature type="domain" description="UvrD-like helicase ATP-binding" evidence="12">
    <location>
        <begin position="1"/>
        <end position="318"/>
    </location>
</feature>
<dbReference type="InterPro" id="IPR014017">
    <property type="entry name" value="DNA_helicase_UvrD-like_C"/>
</dbReference>
<evidence type="ECO:0000256" key="8">
    <source>
        <dbReference type="ARBA" id="ARBA00034617"/>
    </source>
</evidence>
<dbReference type="GO" id="GO:0005524">
    <property type="term" value="F:ATP binding"/>
    <property type="evidence" value="ECO:0007669"/>
    <property type="project" value="UniProtKB-UniRule"/>
</dbReference>
<keyword evidence="14" id="KW-0269">Exonuclease</keyword>
<dbReference type="InterPro" id="IPR014016">
    <property type="entry name" value="UvrD-like_ATP-bd"/>
</dbReference>
<dbReference type="GO" id="GO:0033202">
    <property type="term" value="C:DNA helicase complex"/>
    <property type="evidence" value="ECO:0007669"/>
    <property type="project" value="TreeGrafter"/>
</dbReference>
<dbReference type="CDD" id="cd17932">
    <property type="entry name" value="DEXQc_UvrD"/>
    <property type="match status" value="1"/>
</dbReference>
<dbReference type="GO" id="GO:0043138">
    <property type="term" value="F:3'-5' DNA helicase activity"/>
    <property type="evidence" value="ECO:0007669"/>
    <property type="project" value="UniProtKB-EC"/>
</dbReference>
<evidence type="ECO:0000256" key="11">
    <source>
        <dbReference type="PROSITE-ProRule" id="PRU00560"/>
    </source>
</evidence>
<evidence type="ECO:0000256" key="9">
    <source>
        <dbReference type="ARBA" id="ARBA00034808"/>
    </source>
</evidence>
<evidence type="ECO:0000256" key="7">
    <source>
        <dbReference type="ARBA" id="ARBA00023235"/>
    </source>
</evidence>
<dbReference type="RefSeq" id="WP_275844305.1">
    <property type="nucleotide sequence ID" value="NZ_CP135996.1"/>
</dbReference>
<keyword evidence="15" id="KW-1185">Reference proteome</keyword>
<reference evidence="15" key="3">
    <citation type="submission" date="2024-06" db="EMBL/GenBank/DDBJ databases">
        <authorList>
            <person name="Zeng C."/>
        </authorList>
    </citation>
    <scope>NUCLEOTIDE SEQUENCE [LARGE SCALE GENOMIC DNA]</scope>
    <source>
        <strain evidence="15">ZCY20-5</strain>
    </source>
</reference>
<dbReference type="EMBL" id="CP135996">
    <property type="protein sequence ID" value="WOC33081.1"/>
    <property type="molecule type" value="Genomic_DNA"/>
</dbReference>
<evidence type="ECO:0000256" key="1">
    <source>
        <dbReference type="ARBA" id="ARBA00009922"/>
    </source>
</evidence>
<evidence type="ECO:0000256" key="2">
    <source>
        <dbReference type="ARBA" id="ARBA00022741"/>
    </source>
</evidence>
<comment type="catalytic activity">
    <reaction evidence="10">
        <text>ATP + H2O = ADP + phosphate + H(+)</text>
        <dbReference type="Rhea" id="RHEA:13065"/>
        <dbReference type="ChEBI" id="CHEBI:15377"/>
        <dbReference type="ChEBI" id="CHEBI:15378"/>
        <dbReference type="ChEBI" id="CHEBI:30616"/>
        <dbReference type="ChEBI" id="CHEBI:43474"/>
        <dbReference type="ChEBI" id="CHEBI:456216"/>
        <dbReference type="EC" id="5.6.2.4"/>
    </reaction>
</comment>
<dbReference type="GO" id="GO:0003677">
    <property type="term" value="F:DNA binding"/>
    <property type="evidence" value="ECO:0007669"/>
    <property type="project" value="UniProtKB-KW"/>
</dbReference>
<keyword evidence="3 11" id="KW-0378">Hydrolase</keyword>
<keyword evidence="14" id="KW-0540">Nuclease</keyword>
<dbReference type="Gene3D" id="3.40.50.300">
    <property type="entry name" value="P-loop containing nucleotide triphosphate hydrolases"/>
    <property type="match status" value="3"/>
</dbReference>
<dbReference type="GO" id="GO:0005829">
    <property type="term" value="C:cytosol"/>
    <property type="evidence" value="ECO:0007669"/>
    <property type="project" value="TreeGrafter"/>
</dbReference>
<evidence type="ECO:0000313" key="15">
    <source>
        <dbReference type="Proteomes" id="UP001300604"/>
    </source>
</evidence>
<dbReference type="GO" id="GO:0004527">
    <property type="term" value="F:exonuclease activity"/>
    <property type="evidence" value="ECO:0007669"/>
    <property type="project" value="UniProtKB-KW"/>
</dbReference>
<accession>A0AA97DCR4</accession>
<evidence type="ECO:0000256" key="5">
    <source>
        <dbReference type="ARBA" id="ARBA00022840"/>
    </source>
</evidence>
<dbReference type="InterPro" id="IPR027417">
    <property type="entry name" value="P-loop_NTPase"/>
</dbReference>
<name>A0AA97DCR4_9FIRM</name>
<comment type="similarity">
    <text evidence="1">Belongs to the helicase family. UvrD subfamily.</text>
</comment>
<dbReference type="Pfam" id="PF21196">
    <property type="entry name" value="PcrA_UvrD_tudor"/>
    <property type="match status" value="1"/>
</dbReference>
<feature type="domain" description="UvrD-like helicase C-terminal" evidence="13">
    <location>
        <begin position="319"/>
        <end position="595"/>
    </location>
</feature>
<dbReference type="Gene3D" id="1.10.486.10">
    <property type="entry name" value="PCRA, domain 4"/>
    <property type="match status" value="1"/>
</dbReference>
<dbReference type="GO" id="GO:0000725">
    <property type="term" value="P:recombinational repair"/>
    <property type="evidence" value="ECO:0007669"/>
    <property type="project" value="TreeGrafter"/>
</dbReference>
<dbReference type="FunFam" id="1.10.486.10:FF:000003">
    <property type="entry name" value="ATP-dependent DNA helicase"/>
    <property type="match status" value="1"/>
</dbReference>